<feature type="region of interest" description="Disordered" evidence="1">
    <location>
        <begin position="490"/>
        <end position="520"/>
    </location>
</feature>
<evidence type="ECO:0000313" key="2">
    <source>
        <dbReference type="EMBL" id="KAK7793837.1"/>
    </source>
</evidence>
<dbReference type="EMBL" id="JAZDUA010000358">
    <property type="protein sequence ID" value="KAK7793837.1"/>
    <property type="molecule type" value="Genomic_DNA"/>
</dbReference>
<feature type="compositionally biased region" description="Basic residues" evidence="1">
    <location>
        <begin position="507"/>
        <end position="520"/>
    </location>
</feature>
<proteinExistence type="predicted"/>
<name>A0AAN9YY16_9ORTH</name>
<organism evidence="2 3">
    <name type="scientific">Gryllus longicercus</name>
    <dbReference type="NCBI Taxonomy" id="2509291"/>
    <lineage>
        <taxon>Eukaryota</taxon>
        <taxon>Metazoa</taxon>
        <taxon>Ecdysozoa</taxon>
        <taxon>Arthropoda</taxon>
        <taxon>Hexapoda</taxon>
        <taxon>Insecta</taxon>
        <taxon>Pterygota</taxon>
        <taxon>Neoptera</taxon>
        <taxon>Polyneoptera</taxon>
        <taxon>Orthoptera</taxon>
        <taxon>Ensifera</taxon>
        <taxon>Gryllidea</taxon>
        <taxon>Grylloidea</taxon>
        <taxon>Gryllidae</taxon>
        <taxon>Gryllinae</taxon>
        <taxon>Gryllus</taxon>
    </lineage>
</organism>
<dbReference type="Proteomes" id="UP001378592">
    <property type="component" value="Unassembled WGS sequence"/>
</dbReference>
<gene>
    <name evidence="2" type="ORF">R5R35_014122</name>
</gene>
<feature type="region of interest" description="Disordered" evidence="1">
    <location>
        <begin position="190"/>
        <end position="213"/>
    </location>
</feature>
<comment type="caution">
    <text evidence="2">The sequence shown here is derived from an EMBL/GenBank/DDBJ whole genome shotgun (WGS) entry which is preliminary data.</text>
</comment>
<feature type="region of interest" description="Disordered" evidence="1">
    <location>
        <begin position="1"/>
        <end position="28"/>
    </location>
</feature>
<keyword evidence="3" id="KW-1185">Reference proteome</keyword>
<accession>A0AAN9YY16</accession>
<evidence type="ECO:0000256" key="1">
    <source>
        <dbReference type="SAM" id="MobiDB-lite"/>
    </source>
</evidence>
<reference evidence="2 3" key="1">
    <citation type="submission" date="2024-03" db="EMBL/GenBank/DDBJ databases">
        <title>The genome assembly and annotation of the cricket Gryllus longicercus Weissman &amp; Gray.</title>
        <authorList>
            <person name="Szrajer S."/>
            <person name="Gray D."/>
            <person name="Ylla G."/>
        </authorList>
    </citation>
    <scope>NUCLEOTIDE SEQUENCE [LARGE SCALE GENOMIC DNA]</scope>
    <source>
        <strain evidence="2">DAG 2021-001</strain>
        <tissue evidence="2">Whole body minus gut</tissue>
    </source>
</reference>
<dbReference type="AlphaFoldDB" id="A0AAN9YY16"/>
<sequence>MVAQRNSAIQMKSSVTGTKKNSLPSPRLRHKDESYVKKLELGLSIFRNKIQLRVDRCQEVLKRLDEDSKQMKICFLQLMDMIESSRKLISNEKEENLQILQLLDCYCVCADKTTVSSRTQTVSPMVYGIPLKKASISLKRLDPFQQQHVSTVIADSSPASAVGFARTAPRASLCATINPLVVTIHSSSSSVASSSSDADDNDNDDNNASSKTPLSRYRRCRTWNNVDNLVSSTSGQDFRLKTASILLKRLDPRSYLPETGTSDSTNINMAFQRRDIENNVFDTLYRAAVEINNETENGSEILSEANGQNHVSCPPANHDPMVVLERLVPSAWPCELDSHGNDLDLSIVHENCQSNYRPNSERKGKSNMKHKNVKTMLPQLTVDCTSTPKKRKSDSLICNVQEKQRVNCRINIGKGIEKEDSIKGKRRRTETNRKQKEGPMAVGASNKVDEDPLEGPSWLYKDGVKKEKLRKFKRIRQGYLTPLYYLAPTIYSSTDDSGDEATENERKRAKLRKKKQRKRN</sequence>
<feature type="compositionally biased region" description="Polar residues" evidence="1">
    <location>
        <begin position="1"/>
        <end position="24"/>
    </location>
</feature>
<feature type="compositionally biased region" description="Basic and acidic residues" evidence="1">
    <location>
        <begin position="421"/>
        <end position="437"/>
    </location>
</feature>
<evidence type="ECO:0000313" key="3">
    <source>
        <dbReference type="Proteomes" id="UP001378592"/>
    </source>
</evidence>
<protein>
    <submittedName>
        <fullName evidence="2">Uncharacterized protein</fullName>
    </submittedName>
</protein>
<feature type="region of interest" description="Disordered" evidence="1">
    <location>
        <begin position="421"/>
        <end position="456"/>
    </location>
</feature>